<dbReference type="PANTHER" id="PTHR33055">
    <property type="entry name" value="TRANSPOSASE FOR INSERTION SEQUENCE ELEMENT IS1111A"/>
    <property type="match status" value="1"/>
</dbReference>
<dbReference type="InterPro" id="IPR003346">
    <property type="entry name" value="Transposase_20"/>
</dbReference>
<dbReference type="GO" id="GO:0003677">
    <property type="term" value="F:DNA binding"/>
    <property type="evidence" value="ECO:0007669"/>
    <property type="project" value="InterPro"/>
</dbReference>
<dbReference type="Pfam" id="PF02371">
    <property type="entry name" value="Transposase_20"/>
    <property type="match status" value="1"/>
</dbReference>
<dbReference type="PANTHER" id="PTHR33055:SF3">
    <property type="entry name" value="PUTATIVE TRANSPOSASE FOR IS117-RELATED"/>
    <property type="match status" value="1"/>
</dbReference>
<dbReference type="InterPro" id="IPR002525">
    <property type="entry name" value="Transp_IS110-like_N"/>
</dbReference>
<feature type="domain" description="Transposase IS110-like N-terminal" evidence="2">
    <location>
        <begin position="6"/>
        <end position="146"/>
    </location>
</feature>
<dbReference type="RefSeq" id="WP_272986273.1">
    <property type="nucleotide sequence ID" value="NZ_CALCOC010000066.1"/>
</dbReference>
<dbReference type="Proteomes" id="UP000259610">
    <property type="component" value="Unassembled WGS sequence"/>
</dbReference>
<dbReference type="GO" id="GO:0006313">
    <property type="term" value="P:DNA transposition"/>
    <property type="evidence" value="ECO:0007669"/>
    <property type="project" value="InterPro"/>
</dbReference>
<name>A0A3B9GT22_9PROT</name>
<evidence type="ECO:0000313" key="5">
    <source>
        <dbReference type="Proteomes" id="UP000259610"/>
    </source>
</evidence>
<evidence type="ECO:0000259" key="3">
    <source>
        <dbReference type="Pfam" id="PF02371"/>
    </source>
</evidence>
<reference evidence="4 5" key="1">
    <citation type="journal article" date="2018" name="Nat. Biotechnol.">
        <title>A standardized bacterial taxonomy based on genome phylogeny substantially revises the tree of life.</title>
        <authorList>
            <person name="Parks D.H."/>
            <person name="Chuvochina M."/>
            <person name="Waite D.W."/>
            <person name="Rinke C."/>
            <person name="Skarshewski A."/>
            <person name="Chaumeil P.A."/>
            <person name="Hugenholtz P."/>
        </authorList>
    </citation>
    <scope>NUCLEOTIDE SEQUENCE [LARGE SCALE GENOMIC DNA]</scope>
    <source>
        <strain evidence="4">UBA8733</strain>
    </source>
</reference>
<feature type="domain" description="Transposase IS116/IS110/IS902 C-terminal" evidence="3">
    <location>
        <begin position="190"/>
        <end position="272"/>
    </location>
</feature>
<sequence>MTQITIGVDVSKDTLDVHLHPDGLHRQFSNDTPGFRAILDWVEGQPVSRLVFEASGAYHRAFERAMGEAGIALCKVNPARARRFAEATGQSAKTDRIDAAMLARMGAVLEPDTHSAPSETACELKELHMMRAALVKDRTAAKNRAATLTLPLLKRQLRQRLAAIDRQVRQIEQAMRTLIETDPELIRKRDILISIPGIAERSAFALITGMPELGDLDSQAAGALSGTAPRTRQSGKWTGKAFVQGGRAHVRRALYMPALAAARFNPDLNQTYKSLTARGKPPKLALTAVMRKLIVLANALIRDNRNWTPKPH</sequence>
<dbReference type="Pfam" id="PF01548">
    <property type="entry name" value="DEDD_Tnp_IS110"/>
    <property type="match status" value="1"/>
</dbReference>
<feature type="coiled-coil region" evidence="1">
    <location>
        <begin position="154"/>
        <end position="181"/>
    </location>
</feature>
<comment type="caution">
    <text evidence="4">The sequence shown here is derived from an EMBL/GenBank/DDBJ whole genome shotgun (WGS) entry which is preliminary data.</text>
</comment>
<accession>A0A3B9GT22</accession>
<evidence type="ECO:0000259" key="2">
    <source>
        <dbReference type="Pfam" id="PF01548"/>
    </source>
</evidence>
<proteinExistence type="predicted"/>
<gene>
    <name evidence="4" type="ORF">DCG58_00450</name>
</gene>
<evidence type="ECO:0000256" key="1">
    <source>
        <dbReference type="SAM" id="Coils"/>
    </source>
</evidence>
<dbReference type="AlphaFoldDB" id="A0A3B9GT22"/>
<dbReference type="EMBL" id="DMAN01000009">
    <property type="protein sequence ID" value="HAE25605.1"/>
    <property type="molecule type" value="Genomic_DNA"/>
</dbReference>
<dbReference type="GO" id="GO:0004803">
    <property type="term" value="F:transposase activity"/>
    <property type="evidence" value="ECO:0007669"/>
    <property type="project" value="InterPro"/>
</dbReference>
<organism evidence="4 5">
    <name type="scientific">Hyphomonas adhaerens</name>
    <dbReference type="NCBI Taxonomy" id="81029"/>
    <lineage>
        <taxon>Bacteria</taxon>
        <taxon>Pseudomonadati</taxon>
        <taxon>Pseudomonadota</taxon>
        <taxon>Alphaproteobacteria</taxon>
        <taxon>Hyphomonadales</taxon>
        <taxon>Hyphomonadaceae</taxon>
        <taxon>Hyphomonas</taxon>
    </lineage>
</organism>
<keyword evidence="1" id="KW-0175">Coiled coil</keyword>
<dbReference type="NCBIfam" id="NF033542">
    <property type="entry name" value="transpos_IS110"/>
    <property type="match status" value="1"/>
</dbReference>
<evidence type="ECO:0000313" key="4">
    <source>
        <dbReference type="EMBL" id="HAE25605.1"/>
    </source>
</evidence>
<protein>
    <submittedName>
        <fullName evidence="4">IS110 family transposase</fullName>
    </submittedName>
</protein>
<dbReference type="InterPro" id="IPR047650">
    <property type="entry name" value="Transpos_IS110"/>
</dbReference>